<evidence type="ECO:0000259" key="1">
    <source>
        <dbReference type="SMART" id="SM00881"/>
    </source>
</evidence>
<proteinExistence type="predicted"/>
<dbReference type="RefSeq" id="WP_120536658.1">
    <property type="nucleotide sequence ID" value="NZ_RAWI01000142.1"/>
</dbReference>
<evidence type="ECO:0000313" key="2">
    <source>
        <dbReference type="EMBL" id="RKI06761.1"/>
    </source>
</evidence>
<reference evidence="2 3" key="1">
    <citation type="submission" date="2018-09" db="EMBL/GenBank/DDBJ databases">
        <authorList>
            <person name="Livingstone P.G."/>
            <person name="Whitworth D.E."/>
        </authorList>
    </citation>
    <scope>NUCLEOTIDE SEQUENCE [LARGE SCALE GENOMIC DNA]</scope>
    <source>
        <strain evidence="2 3">CA031B</strain>
    </source>
</reference>
<dbReference type="Pfam" id="PF13380">
    <property type="entry name" value="CoA_binding_2"/>
    <property type="match status" value="1"/>
</dbReference>
<organism evidence="2 3">
    <name type="scientific">Corallococcus praedator</name>
    <dbReference type="NCBI Taxonomy" id="2316724"/>
    <lineage>
        <taxon>Bacteria</taxon>
        <taxon>Pseudomonadati</taxon>
        <taxon>Myxococcota</taxon>
        <taxon>Myxococcia</taxon>
        <taxon>Myxococcales</taxon>
        <taxon>Cystobacterineae</taxon>
        <taxon>Myxococcaceae</taxon>
        <taxon>Corallococcus</taxon>
    </lineage>
</organism>
<protein>
    <submittedName>
        <fullName evidence="2">CoA-binding protein</fullName>
    </submittedName>
</protein>
<dbReference type="SUPFAM" id="SSF51735">
    <property type="entry name" value="NAD(P)-binding Rossmann-fold domains"/>
    <property type="match status" value="1"/>
</dbReference>
<keyword evidence="3" id="KW-1185">Reference proteome</keyword>
<dbReference type="Proteomes" id="UP000278907">
    <property type="component" value="Unassembled WGS sequence"/>
</dbReference>
<name>A0ABX9QFV4_9BACT</name>
<dbReference type="Gene3D" id="3.40.50.720">
    <property type="entry name" value="NAD(P)-binding Rossmann-like Domain"/>
    <property type="match status" value="1"/>
</dbReference>
<dbReference type="PANTHER" id="PTHR33303:SF2">
    <property type="entry name" value="COA-BINDING DOMAIN-CONTAINING PROTEIN"/>
    <property type="match status" value="1"/>
</dbReference>
<evidence type="ECO:0000313" key="3">
    <source>
        <dbReference type="Proteomes" id="UP000278907"/>
    </source>
</evidence>
<accession>A0ABX9QFV4</accession>
<sequence length="149" mass="16671">MSHGEHQNLIEDEAGVKRVVQDARRVAVLGIKTEDHSGQPAYYVPEYLAKAGVDVVPVPVYYPDAKQILGKPVYRKLVDIPGDIDLVDVFRRAGDIDQHVDDILAKKPKAVWFQSGIRNDAAAKRLADAGIRVVQDRCLMVDHRRYSGR</sequence>
<gene>
    <name evidence="2" type="ORF">D7Y13_19435</name>
</gene>
<feature type="domain" description="CoA-binding" evidence="1">
    <location>
        <begin position="20"/>
        <end position="117"/>
    </location>
</feature>
<comment type="caution">
    <text evidence="2">The sequence shown here is derived from an EMBL/GenBank/DDBJ whole genome shotgun (WGS) entry which is preliminary data.</text>
</comment>
<dbReference type="EMBL" id="RAWI01000142">
    <property type="protein sequence ID" value="RKI06761.1"/>
    <property type="molecule type" value="Genomic_DNA"/>
</dbReference>
<dbReference type="PANTHER" id="PTHR33303">
    <property type="entry name" value="CYTOPLASMIC PROTEIN-RELATED"/>
    <property type="match status" value="1"/>
</dbReference>
<dbReference type="SMART" id="SM00881">
    <property type="entry name" value="CoA_binding"/>
    <property type="match status" value="1"/>
</dbReference>
<dbReference type="InterPro" id="IPR036291">
    <property type="entry name" value="NAD(P)-bd_dom_sf"/>
</dbReference>
<dbReference type="InterPro" id="IPR003781">
    <property type="entry name" value="CoA-bd"/>
</dbReference>